<reference evidence="2" key="1">
    <citation type="submission" date="2019-09" db="EMBL/GenBank/DDBJ databases">
        <authorList>
            <person name="Chandra G."/>
            <person name="Truman W A."/>
        </authorList>
    </citation>
    <scope>NUCLEOTIDE SEQUENCE</scope>
    <source>
        <strain evidence="2">PS683</strain>
    </source>
</reference>
<dbReference type="EMBL" id="LR700646">
    <property type="protein sequence ID" value="VVM15470.1"/>
    <property type="molecule type" value="Genomic_DNA"/>
</dbReference>
<proteinExistence type="predicted"/>
<accession>A0A5E6V3N3</accession>
<dbReference type="SUPFAM" id="SSF88874">
    <property type="entry name" value="Receptor-binding domain of short tail fibre protein gp12"/>
    <property type="match status" value="1"/>
</dbReference>
<evidence type="ECO:0000256" key="1">
    <source>
        <dbReference type="SAM" id="MobiDB-lite"/>
    </source>
</evidence>
<dbReference type="InterPro" id="IPR037053">
    <property type="entry name" value="Phage_tail_collar_dom_sf"/>
</dbReference>
<feature type="compositionally biased region" description="Low complexity" evidence="1">
    <location>
        <begin position="138"/>
        <end position="160"/>
    </location>
</feature>
<dbReference type="Gene3D" id="3.90.1340.10">
    <property type="entry name" value="Phage tail collar domain"/>
    <property type="match status" value="1"/>
</dbReference>
<evidence type="ECO:0008006" key="3">
    <source>
        <dbReference type="Google" id="ProtNLM"/>
    </source>
</evidence>
<gene>
    <name evidence="2" type="ORF">PS683_03786</name>
</gene>
<organism evidence="2">
    <name type="scientific">Pseudomonas fluorescens</name>
    <dbReference type="NCBI Taxonomy" id="294"/>
    <lineage>
        <taxon>Bacteria</taxon>
        <taxon>Pseudomonadati</taxon>
        <taxon>Pseudomonadota</taxon>
        <taxon>Gammaproteobacteria</taxon>
        <taxon>Pseudomonadales</taxon>
        <taxon>Pseudomonadaceae</taxon>
        <taxon>Pseudomonas</taxon>
    </lineage>
</organism>
<evidence type="ECO:0000313" key="2">
    <source>
        <dbReference type="EMBL" id="VVM15470.1"/>
    </source>
</evidence>
<protein>
    <recommendedName>
        <fullName evidence="3">Tail fiber protein</fullName>
    </recommendedName>
</protein>
<name>A0A5E6V3N3_PSEFL</name>
<sequence length="603" mass="61351">MTWYKTGTVAVTPGSNAVLGTGTSFIANARVGDAFRGPDGEWYEVTNIASDTAVSIAPNYQGVAEVAGSYSLAPMQGYVKDSADALRAATQVIASGVADMQEQVAAATEAATSAGRSKTAATEQAGIATAAAEASTDNKDAAQLAAQQSQGSAQTSGAAAERSETARDSIIQSEQAAAASAAAAADSAEQAEAVTVGKAVSGDNNDITSLLALTADGFDRLRQGIPPMVGATPTVAGRKGLAPEPAPGDQDRFLTGSGVYKEVGGGMPVGSIQPWGVSRATLPAGWIARDGQLLSRADWPDLWALVSASAVTDAVWLASPHASRGKYSTGDGSTTFRMPDTNGKHSDGNTIAAMVLRGDGKNSAGTAGLHQQDQFQRWTFISPTSPTYKLSQLTNAYPNGGNSGTPYKGVYMAASPIGDMLAIVPGDDGVGGTPRMGTETRMSNETVTWCTVGAGRATNPGSVDVTALATSVSTQASQIATLDAALVFTYVYPNGGTEAAPASVSVNTRYSFSNPYPGKQVILRAQIQVAGVWEETGWLAAPSSASDTYGCKATLQGTDSIVVQTGGAGLAVGGNYDGGSRARGTATISTACPCRVAVWRVKG</sequence>
<dbReference type="AlphaFoldDB" id="A0A5E6V3N3"/>
<feature type="region of interest" description="Disordered" evidence="1">
    <location>
        <begin position="138"/>
        <end position="172"/>
    </location>
</feature>